<dbReference type="PRINTS" id="PR00465">
    <property type="entry name" value="EP450IV"/>
</dbReference>
<keyword evidence="7 9" id="KW-0503">Monooxygenase</keyword>
<name>A0A8H5WZJ5_FUSHE</name>
<evidence type="ECO:0000256" key="6">
    <source>
        <dbReference type="ARBA" id="ARBA00023004"/>
    </source>
</evidence>
<evidence type="ECO:0000256" key="3">
    <source>
        <dbReference type="ARBA" id="ARBA00022617"/>
    </source>
</evidence>
<dbReference type="CDD" id="cd11041">
    <property type="entry name" value="CYP503A1-like"/>
    <property type="match status" value="1"/>
</dbReference>
<evidence type="ECO:0000256" key="9">
    <source>
        <dbReference type="RuleBase" id="RU000461"/>
    </source>
</evidence>
<dbReference type="EMBL" id="JAAGWQ010000037">
    <property type="protein sequence ID" value="KAF5675769.1"/>
    <property type="molecule type" value="Genomic_DNA"/>
</dbReference>
<protein>
    <submittedName>
        <fullName evidence="10">Putative cytochrome P450 monooxygenase (LovA)</fullName>
    </submittedName>
</protein>
<dbReference type="PANTHER" id="PTHR46206">
    <property type="entry name" value="CYTOCHROME P450"/>
    <property type="match status" value="1"/>
</dbReference>
<dbReference type="Proteomes" id="UP000567885">
    <property type="component" value="Unassembled WGS sequence"/>
</dbReference>
<dbReference type="GO" id="GO:0005506">
    <property type="term" value="F:iron ion binding"/>
    <property type="evidence" value="ECO:0007669"/>
    <property type="project" value="InterPro"/>
</dbReference>
<keyword evidence="11" id="KW-1185">Reference proteome</keyword>
<evidence type="ECO:0000256" key="5">
    <source>
        <dbReference type="ARBA" id="ARBA00023002"/>
    </source>
</evidence>
<comment type="caution">
    <text evidence="10">The sequence shown here is derived from an EMBL/GenBank/DDBJ whole genome shotgun (WGS) entry which is preliminary data.</text>
</comment>
<gene>
    <name evidence="10" type="ORF">FHETE_2372</name>
</gene>
<dbReference type="InterPro" id="IPR002403">
    <property type="entry name" value="Cyt_P450_E_grp-IV"/>
</dbReference>
<keyword evidence="6 8" id="KW-0408">Iron</keyword>
<feature type="binding site" description="axial binding residue" evidence="8">
    <location>
        <position position="426"/>
    </location>
    <ligand>
        <name>heme</name>
        <dbReference type="ChEBI" id="CHEBI:30413"/>
    </ligand>
    <ligandPart>
        <name>Fe</name>
        <dbReference type="ChEBI" id="CHEBI:18248"/>
    </ligandPart>
</feature>
<evidence type="ECO:0000256" key="4">
    <source>
        <dbReference type="ARBA" id="ARBA00022723"/>
    </source>
</evidence>
<dbReference type="OrthoDB" id="1844152at2759"/>
<organism evidence="10 11">
    <name type="scientific">Fusarium heterosporum</name>
    <dbReference type="NCBI Taxonomy" id="42747"/>
    <lineage>
        <taxon>Eukaryota</taxon>
        <taxon>Fungi</taxon>
        <taxon>Dikarya</taxon>
        <taxon>Ascomycota</taxon>
        <taxon>Pezizomycotina</taxon>
        <taxon>Sordariomycetes</taxon>
        <taxon>Hypocreomycetidae</taxon>
        <taxon>Hypocreales</taxon>
        <taxon>Nectriaceae</taxon>
        <taxon>Fusarium</taxon>
        <taxon>Fusarium heterosporum species complex</taxon>
    </lineage>
</organism>
<accession>A0A8H5WZJ5</accession>
<dbReference type="GO" id="GO:0020037">
    <property type="term" value="F:heme binding"/>
    <property type="evidence" value="ECO:0007669"/>
    <property type="project" value="InterPro"/>
</dbReference>
<keyword evidence="3 8" id="KW-0349">Heme</keyword>
<dbReference type="InterPro" id="IPR036396">
    <property type="entry name" value="Cyt_P450_sf"/>
</dbReference>
<dbReference type="GO" id="GO:0004497">
    <property type="term" value="F:monooxygenase activity"/>
    <property type="evidence" value="ECO:0007669"/>
    <property type="project" value="UniProtKB-KW"/>
</dbReference>
<dbReference type="Pfam" id="PF00067">
    <property type="entry name" value="p450"/>
    <property type="match status" value="1"/>
</dbReference>
<comment type="similarity">
    <text evidence="2 9">Belongs to the cytochrome P450 family.</text>
</comment>
<dbReference type="Gene3D" id="1.10.630.10">
    <property type="entry name" value="Cytochrome P450"/>
    <property type="match status" value="1"/>
</dbReference>
<dbReference type="InterPro" id="IPR001128">
    <property type="entry name" value="Cyt_P450"/>
</dbReference>
<reference evidence="10 11" key="1">
    <citation type="submission" date="2020-05" db="EMBL/GenBank/DDBJ databases">
        <title>Identification and distribution of gene clusters putatively required for synthesis of sphingolipid metabolism inhibitors in phylogenetically diverse species of the filamentous fungus Fusarium.</title>
        <authorList>
            <person name="Kim H.-S."/>
            <person name="Busman M."/>
            <person name="Brown D.W."/>
            <person name="Divon H."/>
            <person name="Uhlig S."/>
            <person name="Proctor R.H."/>
        </authorList>
    </citation>
    <scope>NUCLEOTIDE SEQUENCE [LARGE SCALE GENOMIC DNA]</scope>
    <source>
        <strain evidence="10 11">NRRL 20693</strain>
    </source>
</reference>
<dbReference type="GO" id="GO:0016705">
    <property type="term" value="F:oxidoreductase activity, acting on paired donors, with incorporation or reduction of molecular oxygen"/>
    <property type="evidence" value="ECO:0007669"/>
    <property type="project" value="InterPro"/>
</dbReference>
<dbReference type="InterPro" id="IPR017972">
    <property type="entry name" value="Cyt_P450_CS"/>
</dbReference>
<evidence type="ECO:0000256" key="8">
    <source>
        <dbReference type="PIRSR" id="PIRSR602403-1"/>
    </source>
</evidence>
<dbReference type="PANTHER" id="PTHR46206:SF2">
    <property type="entry name" value="CYTOCHROME P450 MONOOXYGENASE AUSG-RELATED"/>
    <property type="match status" value="1"/>
</dbReference>
<evidence type="ECO:0000256" key="2">
    <source>
        <dbReference type="ARBA" id="ARBA00010617"/>
    </source>
</evidence>
<dbReference type="AlphaFoldDB" id="A0A8H5WZJ5"/>
<proteinExistence type="inferred from homology"/>
<evidence type="ECO:0000313" key="10">
    <source>
        <dbReference type="EMBL" id="KAF5675769.1"/>
    </source>
</evidence>
<keyword evidence="5 9" id="KW-0560">Oxidoreductase</keyword>
<evidence type="ECO:0000256" key="1">
    <source>
        <dbReference type="ARBA" id="ARBA00001971"/>
    </source>
</evidence>
<dbReference type="SUPFAM" id="SSF48264">
    <property type="entry name" value="Cytochrome P450"/>
    <property type="match status" value="1"/>
</dbReference>
<evidence type="ECO:0000313" key="11">
    <source>
        <dbReference type="Proteomes" id="UP000567885"/>
    </source>
</evidence>
<sequence>MSSFLDLVLGNPHHVGSFPVLNPRKPLELTNNRAIREFISNSKNILSDARSLYKKKPYRAYTDWGEMIVIPPEFIDPLRSHKQLDFMTPTEDNSHAYVSGFEPFIIDRNSTTVINKHLTKALVNITKPLSQEASLAFSQVLTDSAEWHEINPRQDVVRIVSRMSSRVFMGESLCRDDEWVRVSAEYTVQSFSTGDILRTYPRWSRPFVHWFLPSCWAVRKKLAEARQCLEPHLEHRKAIEAEARAQGKPPPFDDAIAWFEREGSKSHPAQIQISLSLVAIHTTSDLLTETLFNIAQHPDLFQPLREEIVRVLSTEGLKKTSLYNLKLVDSVLKESQRLRPVLLGMFRRQATADVTLPNGDIIKKGEKIMCDTTHMWNPDYYEEATKFDPYRYVRMREASGQDQHPHPHLVSTSFDHLGFGHGKHACPGRFFAANKLKIALCHMLLKYDWKFEDGIRPKSTGFGMVFLMDPQAKLLIKRRTAELDIDSIES</sequence>
<dbReference type="PROSITE" id="PS00086">
    <property type="entry name" value="CYTOCHROME_P450"/>
    <property type="match status" value="1"/>
</dbReference>
<keyword evidence="4 8" id="KW-0479">Metal-binding</keyword>
<comment type="cofactor">
    <cofactor evidence="1 8">
        <name>heme</name>
        <dbReference type="ChEBI" id="CHEBI:30413"/>
    </cofactor>
</comment>
<evidence type="ECO:0000256" key="7">
    <source>
        <dbReference type="ARBA" id="ARBA00023033"/>
    </source>
</evidence>